<dbReference type="SUPFAM" id="SSF53756">
    <property type="entry name" value="UDP-Glycosyltransferase/glycogen phosphorylase"/>
    <property type="match status" value="1"/>
</dbReference>
<dbReference type="EMBL" id="FZRA01000002">
    <property type="protein sequence ID" value="SNU07580.1"/>
    <property type="molecule type" value="Genomic_DNA"/>
</dbReference>
<dbReference type="Gene3D" id="3.40.50.2000">
    <property type="entry name" value="Glycogen Phosphorylase B"/>
    <property type="match status" value="2"/>
</dbReference>
<proteinExistence type="predicted"/>
<dbReference type="Proteomes" id="UP000214649">
    <property type="component" value="Unassembled WGS sequence"/>
</dbReference>
<feature type="domain" description="Glycosyl transferase family 1" evidence="1">
    <location>
        <begin position="178"/>
        <end position="296"/>
    </location>
</feature>
<gene>
    <name evidence="2" type="ORF">SAMN05216470_1022</name>
</gene>
<evidence type="ECO:0000259" key="1">
    <source>
        <dbReference type="Pfam" id="PF00534"/>
    </source>
</evidence>
<organism evidence="2 3">
    <name type="scientific">Streptococcus equinus</name>
    <name type="common">Streptococcus bovis</name>
    <dbReference type="NCBI Taxonomy" id="1335"/>
    <lineage>
        <taxon>Bacteria</taxon>
        <taxon>Bacillati</taxon>
        <taxon>Bacillota</taxon>
        <taxon>Bacilli</taxon>
        <taxon>Lactobacillales</taxon>
        <taxon>Streptococcaceae</taxon>
        <taxon>Streptococcus</taxon>
    </lineage>
</organism>
<protein>
    <submittedName>
        <fullName evidence="2">Glycosyltransferase involved in cell wall bisynthesis</fullName>
    </submittedName>
</protein>
<dbReference type="InterPro" id="IPR050194">
    <property type="entry name" value="Glycosyltransferase_grp1"/>
</dbReference>
<dbReference type="InterPro" id="IPR001296">
    <property type="entry name" value="Glyco_trans_1"/>
</dbReference>
<dbReference type="AlphaFoldDB" id="A0A239RAU8"/>
<keyword evidence="2" id="KW-0808">Transferase</keyword>
<dbReference type="CDD" id="cd03812">
    <property type="entry name" value="GT4_CapH-like"/>
    <property type="match status" value="1"/>
</dbReference>
<dbReference type="GO" id="GO:0016757">
    <property type="term" value="F:glycosyltransferase activity"/>
    <property type="evidence" value="ECO:0007669"/>
    <property type="project" value="InterPro"/>
</dbReference>
<dbReference type="PANTHER" id="PTHR45947:SF3">
    <property type="entry name" value="SULFOQUINOVOSYL TRANSFERASE SQD2"/>
    <property type="match status" value="1"/>
</dbReference>
<evidence type="ECO:0000313" key="3">
    <source>
        <dbReference type="Proteomes" id="UP000214649"/>
    </source>
</evidence>
<evidence type="ECO:0000313" key="2">
    <source>
        <dbReference type="EMBL" id="SNU07580.1"/>
    </source>
</evidence>
<sequence>MDKKIKVAMVSNHLGVMGISSVIMNYSKSIDLQKYDITIIAGRPIAQQYVEECKLLGIKVIELPSRPKEPLSHYFHLYQSLKSGGYDIVHVHGNSSIMSIELTLSKLAGIKKRIAHSHNSTCPNIVIHNILSPYFGKIYTKALSCGVLAGDWLFGKDNFEVLPNGFHTEKFKFSLNKRNSIRKKLQLEDKYVIGHIGRFNQQKNQTYLLQIFEETAKINKDVCLLLVGTGPDFEKVKSLVGTHPYKNRIILYGESSEPNALYSAMDLFVLPSLHEGLPVVLLEAQISGLPCLVSDTVTREMDFGDISWASIEANPQIWSNKILEIKDKVNIDRESYYEKNRKQILEYDISNNVKQLEKIYTDLVGE</sequence>
<dbReference type="PANTHER" id="PTHR45947">
    <property type="entry name" value="SULFOQUINOVOSYL TRANSFERASE SQD2"/>
    <property type="match status" value="1"/>
</dbReference>
<dbReference type="RefSeq" id="WP_094140725.1">
    <property type="nucleotide sequence ID" value="NZ_FZRA01000002.1"/>
</dbReference>
<reference evidence="2 3" key="1">
    <citation type="submission" date="2017-07" db="EMBL/GenBank/DDBJ databases">
        <authorList>
            <person name="Sun Z.S."/>
            <person name="Albrecht U."/>
            <person name="Echele G."/>
            <person name="Lee C.C."/>
        </authorList>
    </citation>
    <scope>NUCLEOTIDE SEQUENCE [LARGE SCALE GENOMIC DNA]</scope>
    <source>
        <strain evidence="2 3">AR3</strain>
    </source>
</reference>
<dbReference type="Pfam" id="PF00534">
    <property type="entry name" value="Glycos_transf_1"/>
    <property type="match status" value="1"/>
</dbReference>
<name>A0A239RAU8_STREI</name>
<accession>A0A239RAU8</accession>